<feature type="compositionally biased region" description="Acidic residues" evidence="1">
    <location>
        <begin position="1"/>
        <end position="25"/>
    </location>
</feature>
<keyword evidence="2" id="KW-0472">Membrane</keyword>
<organism evidence="3">
    <name type="scientific">viral metagenome</name>
    <dbReference type="NCBI Taxonomy" id="1070528"/>
    <lineage>
        <taxon>unclassified sequences</taxon>
        <taxon>metagenomes</taxon>
        <taxon>organismal metagenomes</taxon>
    </lineage>
</organism>
<protein>
    <submittedName>
        <fullName evidence="3">Uncharacterized protein</fullName>
    </submittedName>
</protein>
<keyword evidence="2" id="KW-0812">Transmembrane</keyword>
<feature type="compositionally biased region" description="Basic and acidic residues" evidence="1">
    <location>
        <begin position="37"/>
        <end position="47"/>
    </location>
</feature>
<proteinExistence type="predicted"/>
<reference evidence="3" key="1">
    <citation type="journal article" date="2020" name="Nature">
        <title>Giant virus diversity and host interactions through global metagenomics.</title>
        <authorList>
            <person name="Schulz F."/>
            <person name="Roux S."/>
            <person name="Paez-Espino D."/>
            <person name="Jungbluth S."/>
            <person name="Walsh D.A."/>
            <person name="Denef V.J."/>
            <person name="McMahon K.D."/>
            <person name="Konstantinidis K.T."/>
            <person name="Eloe-Fadrosh E.A."/>
            <person name="Kyrpides N.C."/>
            <person name="Woyke T."/>
        </authorList>
    </citation>
    <scope>NUCLEOTIDE SEQUENCE</scope>
    <source>
        <strain evidence="3">GVMAG-M-3300018428-35</strain>
    </source>
</reference>
<feature type="transmembrane region" description="Helical" evidence="2">
    <location>
        <begin position="205"/>
        <end position="225"/>
    </location>
</feature>
<feature type="region of interest" description="Disordered" evidence="1">
    <location>
        <begin position="1"/>
        <end position="47"/>
    </location>
</feature>
<evidence type="ECO:0000313" key="3">
    <source>
        <dbReference type="EMBL" id="QHS95288.1"/>
    </source>
</evidence>
<dbReference type="EMBL" id="MN739246">
    <property type="protein sequence ID" value="QHS95288.1"/>
    <property type="molecule type" value="Genomic_DNA"/>
</dbReference>
<dbReference type="AlphaFoldDB" id="A0A6C0BV47"/>
<sequence>MTDSQNDDPQNDDPQNDDSDTDNEETNPRIRHGRVTYTDHKIDRKLDRERRNRENEFRKLANKLNTEIIDLKQFIKKENVQLFDDAELIQPYEENLSLDSRPQLNKAGIQEHNQHLKHLSNHELHQVKSIKQIDHRNKIHTVLDEPVGLVLDKTINFLGYSFDDFYKKIYEAELMENIHGEKTFYESIKVNLIAFLLFFRDKDNVLYIGITMVFLSIIIYFINIITTQND</sequence>
<evidence type="ECO:0000256" key="1">
    <source>
        <dbReference type="SAM" id="MobiDB-lite"/>
    </source>
</evidence>
<evidence type="ECO:0000256" key="2">
    <source>
        <dbReference type="SAM" id="Phobius"/>
    </source>
</evidence>
<accession>A0A6C0BV47</accession>
<name>A0A6C0BV47_9ZZZZ</name>
<keyword evidence="2" id="KW-1133">Transmembrane helix</keyword>